<comment type="caution">
    <text evidence="8">The sequence shown here is derived from an EMBL/GenBank/DDBJ whole genome shotgun (WGS) entry which is preliminary data.</text>
</comment>
<evidence type="ECO:0000259" key="7">
    <source>
        <dbReference type="SMART" id="SM00471"/>
    </source>
</evidence>
<protein>
    <recommendedName>
        <fullName evidence="3">Guanosine-3',5'-bis(diphosphate) 3'-pyrophosphohydrolase MESH1</fullName>
    </recommendedName>
    <alternativeName>
        <fullName evidence="4">Metazoan SpoT homolog 1</fullName>
    </alternativeName>
    <alternativeName>
        <fullName evidence="5">Penta-phosphate guanosine-3'-pyrophosphohydrolase</fullName>
    </alternativeName>
</protein>
<feature type="compositionally biased region" description="Polar residues" evidence="6">
    <location>
        <begin position="9"/>
        <end position="21"/>
    </location>
</feature>
<evidence type="ECO:0000256" key="1">
    <source>
        <dbReference type="ARBA" id="ARBA00037781"/>
    </source>
</evidence>
<keyword evidence="9" id="KW-1185">Reference proteome</keyword>
<feature type="region of interest" description="Disordered" evidence="6">
    <location>
        <begin position="1"/>
        <end position="26"/>
    </location>
</feature>
<evidence type="ECO:0000256" key="6">
    <source>
        <dbReference type="SAM" id="MobiDB-lite"/>
    </source>
</evidence>
<dbReference type="Proteomes" id="UP000812966">
    <property type="component" value="Unassembled WGS sequence"/>
</dbReference>
<dbReference type="SUPFAM" id="SSF109604">
    <property type="entry name" value="HD-domain/PDEase-like"/>
    <property type="match status" value="1"/>
</dbReference>
<evidence type="ECO:0000313" key="9">
    <source>
        <dbReference type="Proteomes" id="UP000812966"/>
    </source>
</evidence>
<dbReference type="InterPro" id="IPR052194">
    <property type="entry name" value="MESH1"/>
</dbReference>
<evidence type="ECO:0000256" key="5">
    <source>
        <dbReference type="ARBA" id="ARBA00041770"/>
    </source>
</evidence>
<comment type="similarity">
    <text evidence="2">Belongs to the MESH1 family.</text>
</comment>
<feature type="domain" description="HD/PDEase" evidence="7">
    <location>
        <begin position="53"/>
        <end position="160"/>
    </location>
</feature>
<dbReference type="PANTHER" id="PTHR46246">
    <property type="entry name" value="GUANOSINE-3',5'-BIS(DIPHOSPHATE) 3'-PYROPHOSPHOHYDROLASE MESH1"/>
    <property type="match status" value="1"/>
</dbReference>
<evidence type="ECO:0000313" key="8">
    <source>
        <dbReference type="EMBL" id="KAG7558301.1"/>
    </source>
</evidence>
<comment type="function">
    <text evidence="1">ppGpp hydrolyzing enzyme involved in starvation response.</text>
</comment>
<dbReference type="EMBL" id="JABELV010000046">
    <property type="protein sequence ID" value="KAG7558301.1"/>
    <property type="molecule type" value="Genomic_DNA"/>
</dbReference>
<reference evidence="8" key="1">
    <citation type="submission" date="2020-04" db="EMBL/GenBank/DDBJ databases">
        <title>Analysis of mating type loci in Filobasidium floriforme.</title>
        <authorList>
            <person name="Nowrousian M."/>
        </authorList>
    </citation>
    <scope>NUCLEOTIDE SEQUENCE</scope>
    <source>
        <strain evidence="8">CBS 6242</strain>
    </source>
</reference>
<dbReference type="GO" id="GO:0008893">
    <property type="term" value="F:guanosine-3',5'-bis(diphosphate) 3'-diphosphatase activity"/>
    <property type="evidence" value="ECO:0007669"/>
    <property type="project" value="TreeGrafter"/>
</dbReference>
<accession>A0A8K0NTR2</accession>
<dbReference type="AlphaFoldDB" id="A0A8K0NTR2"/>
<sequence length="250" mass="28221">MSPIKLDSPASSPQGELSSQEETGKPVLDVATLLKTMDFAATKHENQRRKNKHATPYINHPLGVANILSTYGVTHLATLQAAVLHDTVEDTDTDIEEIAREFGDEVARIVEECTDPPDMSARARKDLQVATAAKKSKEAQQVKLGDKLHNLRSILEDPPVGWTAKRCQDYFRWAKNVTDICLPSLPLIQIPLDEIYLKRHFVLDGKAYKCHPDLGDKTGKISDEEQRRIKSLIEREKREKKRGWESPIYT</sequence>
<evidence type="ECO:0000256" key="3">
    <source>
        <dbReference type="ARBA" id="ARBA00040793"/>
    </source>
</evidence>
<evidence type="ECO:0000256" key="2">
    <source>
        <dbReference type="ARBA" id="ARBA00038354"/>
    </source>
</evidence>
<proteinExistence type="inferred from homology"/>
<organism evidence="8 9">
    <name type="scientific">Filobasidium floriforme</name>
    <dbReference type="NCBI Taxonomy" id="5210"/>
    <lineage>
        <taxon>Eukaryota</taxon>
        <taxon>Fungi</taxon>
        <taxon>Dikarya</taxon>
        <taxon>Basidiomycota</taxon>
        <taxon>Agaricomycotina</taxon>
        <taxon>Tremellomycetes</taxon>
        <taxon>Filobasidiales</taxon>
        <taxon>Filobasidiaceae</taxon>
        <taxon>Filobasidium</taxon>
    </lineage>
</organism>
<evidence type="ECO:0000256" key="4">
    <source>
        <dbReference type="ARBA" id="ARBA00041464"/>
    </source>
</evidence>
<name>A0A8K0NTR2_9TREE</name>
<dbReference type="Pfam" id="PF13328">
    <property type="entry name" value="HD_4"/>
    <property type="match status" value="1"/>
</dbReference>
<dbReference type="SMART" id="SM00471">
    <property type="entry name" value="HDc"/>
    <property type="match status" value="1"/>
</dbReference>
<gene>
    <name evidence="8" type="ORF">FFLO_02771</name>
</gene>
<dbReference type="PANTHER" id="PTHR46246:SF1">
    <property type="entry name" value="GUANOSINE-3',5'-BIS(DIPHOSPHATE) 3'-PYROPHOSPHOHYDROLASE MESH1"/>
    <property type="match status" value="1"/>
</dbReference>
<dbReference type="Gene3D" id="1.10.3210.10">
    <property type="entry name" value="Hypothetical protein af1432"/>
    <property type="match status" value="1"/>
</dbReference>
<dbReference type="InterPro" id="IPR003607">
    <property type="entry name" value="HD/PDEase_dom"/>
</dbReference>